<keyword evidence="2" id="KW-1185">Reference proteome</keyword>
<sequence length="142" mass="15948">MADAPIDLMRLEGEGNSVVLRITGMEPRKDPEAAPVLTGEFLVDTPFVRGSVAAWLLPEDLRQWQQALDALDAGRDIAWREGTRGPRLFVERAEDGERCRVTVEDASTSLTTVTVTVPLKDEWFDDAYHRLDLIWDAWPLNG</sequence>
<protein>
    <submittedName>
        <fullName evidence="1">DUF5959 family protein</fullName>
    </submittedName>
</protein>
<evidence type="ECO:0000313" key="2">
    <source>
        <dbReference type="Proteomes" id="UP001061298"/>
    </source>
</evidence>
<proteinExistence type="predicted"/>
<dbReference type="Pfam" id="PF19384">
    <property type="entry name" value="DUF5959"/>
    <property type="match status" value="1"/>
</dbReference>
<organism evidence="1 2">
    <name type="scientific">Streptomyces cynarae</name>
    <dbReference type="NCBI Taxonomy" id="2981134"/>
    <lineage>
        <taxon>Bacteria</taxon>
        <taxon>Bacillati</taxon>
        <taxon>Actinomycetota</taxon>
        <taxon>Actinomycetes</taxon>
        <taxon>Kitasatosporales</taxon>
        <taxon>Streptomycetaceae</taxon>
        <taxon>Streptomyces</taxon>
    </lineage>
</organism>
<dbReference type="Proteomes" id="UP001061298">
    <property type="component" value="Chromosome"/>
</dbReference>
<dbReference type="EMBL" id="CP106793">
    <property type="protein sequence ID" value="UXY22221.1"/>
    <property type="molecule type" value="Genomic_DNA"/>
</dbReference>
<reference evidence="1" key="1">
    <citation type="submission" date="2022-10" db="EMBL/GenBank/DDBJ databases">
        <authorList>
            <person name="Mo P."/>
        </authorList>
    </citation>
    <scope>NUCLEOTIDE SEQUENCE</scope>
    <source>
        <strain evidence="1">HUAS 13-4</strain>
    </source>
</reference>
<evidence type="ECO:0000313" key="1">
    <source>
        <dbReference type="EMBL" id="UXY22221.1"/>
    </source>
</evidence>
<dbReference type="InterPro" id="IPR046003">
    <property type="entry name" value="DUF5959"/>
</dbReference>
<name>A0ABY6EAG5_9ACTN</name>
<accession>A0ABY6EAG5</accession>
<dbReference type="RefSeq" id="WP_263232323.1">
    <property type="nucleotide sequence ID" value="NZ_CP106793.1"/>
</dbReference>
<gene>
    <name evidence="1" type="ORF">N8I84_28635</name>
</gene>